<protein>
    <recommendedName>
        <fullName evidence="3">Isopentenyl phosphate kinase</fullName>
        <ecNumber evidence="2">2.7.4.26</ecNumber>
    </recommendedName>
</protein>
<evidence type="ECO:0000313" key="14">
    <source>
        <dbReference type="Proteomes" id="UP000064249"/>
    </source>
</evidence>
<dbReference type="InterPro" id="IPR001048">
    <property type="entry name" value="Asp/Glu/Uridylate_kinase"/>
</dbReference>
<evidence type="ECO:0000256" key="7">
    <source>
        <dbReference type="ARBA" id="ARBA00022840"/>
    </source>
</evidence>
<dbReference type="PIRSF" id="PIRSF016496">
    <property type="entry name" value="Kin_FomA"/>
    <property type="match status" value="1"/>
</dbReference>
<feature type="site" description="Transition state stabilizer" evidence="11">
    <location>
        <position position="19"/>
    </location>
</feature>
<dbReference type="EC" id="2.7.4.26" evidence="2"/>
<feature type="binding site" evidence="10">
    <location>
        <position position="56"/>
    </location>
    <ligand>
        <name>ATP</name>
        <dbReference type="ChEBI" id="CHEBI:30616"/>
    </ligand>
</feature>
<feature type="binding site" evidence="10">
    <location>
        <begin position="10"/>
        <end position="14"/>
    </location>
    <ligand>
        <name>ATP</name>
        <dbReference type="ChEBI" id="CHEBI:30616"/>
    </ligand>
</feature>
<dbReference type="CDD" id="cd04241">
    <property type="entry name" value="AAK_FomA-like"/>
    <property type="match status" value="1"/>
</dbReference>
<keyword evidence="5 10" id="KW-0547">Nucleotide-binding</keyword>
<dbReference type="PANTHER" id="PTHR43654">
    <property type="entry name" value="GLUTAMATE 5-KINASE"/>
    <property type="match status" value="1"/>
</dbReference>
<feature type="domain" description="Aspartate/glutamate/uridylate kinase" evidence="12">
    <location>
        <begin position="7"/>
        <end position="237"/>
    </location>
</feature>
<evidence type="ECO:0000256" key="9">
    <source>
        <dbReference type="ARBA" id="ARBA00049063"/>
    </source>
</evidence>
<evidence type="ECO:0000256" key="3">
    <source>
        <dbReference type="ARBA" id="ARBA00017267"/>
    </source>
</evidence>
<evidence type="ECO:0000313" key="13">
    <source>
        <dbReference type="EMBL" id="KUK46223.1"/>
    </source>
</evidence>
<evidence type="ECO:0000256" key="2">
    <source>
        <dbReference type="ARBA" id="ARBA00012908"/>
    </source>
</evidence>
<dbReference type="AlphaFoldDB" id="A0A124FMY6"/>
<dbReference type="GO" id="GO:0102043">
    <property type="term" value="F:isopentenyl phosphate kinase activity"/>
    <property type="evidence" value="ECO:0007669"/>
    <property type="project" value="UniProtKB-EC"/>
</dbReference>
<feature type="binding site" evidence="10">
    <location>
        <position position="55"/>
    </location>
    <ligand>
        <name>substrate</name>
    </ligand>
</feature>
<keyword evidence="6" id="KW-0418">Kinase</keyword>
<proteinExistence type="inferred from homology"/>
<keyword evidence="8" id="KW-0414">Isoprene biosynthesis</keyword>
<reference evidence="13 14" key="1">
    <citation type="journal article" date="2015" name="MBio">
        <title>Genome-Resolved Metagenomic Analysis Reveals Roles for Candidate Phyla and Other Microbial Community Members in Biogeochemical Transformations in Oil Reservoirs.</title>
        <authorList>
            <person name="Hu P."/>
            <person name="Tom L."/>
            <person name="Singh A."/>
            <person name="Thomas B.C."/>
            <person name="Baker B.J."/>
            <person name="Piceno Y.M."/>
            <person name="Andersen G.L."/>
            <person name="Banfield J.F."/>
        </authorList>
    </citation>
    <scope>NUCLEOTIDE SEQUENCE [LARGE SCALE GENOMIC DNA]</scope>
    <source>
        <strain evidence="13">46_16</strain>
    </source>
</reference>
<evidence type="ECO:0000256" key="8">
    <source>
        <dbReference type="ARBA" id="ARBA00023229"/>
    </source>
</evidence>
<evidence type="ECO:0000256" key="6">
    <source>
        <dbReference type="ARBA" id="ARBA00022777"/>
    </source>
</evidence>
<feature type="binding site" evidence="10">
    <location>
        <position position="60"/>
    </location>
    <ligand>
        <name>substrate</name>
    </ligand>
</feature>
<dbReference type="SUPFAM" id="SSF53633">
    <property type="entry name" value="Carbamate kinase-like"/>
    <property type="match status" value="1"/>
</dbReference>
<comment type="catalytic activity">
    <reaction evidence="9">
        <text>isopentenyl phosphate + ATP = isopentenyl diphosphate + ADP</text>
        <dbReference type="Rhea" id="RHEA:33963"/>
        <dbReference type="ChEBI" id="CHEBI:30616"/>
        <dbReference type="ChEBI" id="CHEBI:65078"/>
        <dbReference type="ChEBI" id="CHEBI:128769"/>
        <dbReference type="ChEBI" id="CHEBI:456216"/>
        <dbReference type="EC" id="2.7.4.26"/>
    </reaction>
</comment>
<feature type="binding site" evidence="10">
    <location>
        <position position="225"/>
    </location>
    <ligand>
        <name>ATP</name>
        <dbReference type="ChEBI" id="CHEBI:30616"/>
    </ligand>
</feature>
<evidence type="ECO:0000256" key="10">
    <source>
        <dbReference type="PIRSR" id="PIRSR016496-1"/>
    </source>
</evidence>
<dbReference type="Proteomes" id="UP000064249">
    <property type="component" value="Unassembled WGS sequence"/>
</dbReference>
<comment type="similarity">
    <text evidence="1">Belongs to the isopentenyl phosphate kinase family.</text>
</comment>
<keyword evidence="4" id="KW-0808">Transferase</keyword>
<comment type="caution">
    <text evidence="13">The sequence shown here is derived from an EMBL/GenBank/DDBJ whole genome shotgun (WGS) entry which is preliminary data.</text>
</comment>
<dbReference type="PATRIC" id="fig|167964.4.peg.662"/>
<dbReference type="PANTHER" id="PTHR43654:SF1">
    <property type="entry name" value="ISOPENTENYL PHOSPHATE KINASE"/>
    <property type="match status" value="1"/>
</dbReference>
<dbReference type="InterPro" id="IPR024192">
    <property type="entry name" value="Fosfomycin_R_FomA-type"/>
</dbReference>
<sequence>MNLTGMTFLKLGGSLITDKSQPLTAKPEILRQIAHEIAAFRHLHPEIPLLIGHGSGSFGHAVASQYQTQKGGAGGPYWKGFADVWQAARELNQILIEIFHQAGLPVISFPPSAGVISKDRELASWDLQPMELALSHNLIPVVQGDVIFDSTIGGTIFSTEKIFQYICSQLHPERILLAGIEEGVYSNPQEPENVYPKITPSNFDGIRFAISGSQAADVTGGMLTKVEMMLTLVEKDPDLRIQIFSGLKSDNIKKALSGESLGTIIGI</sequence>
<organism evidence="13 14">
    <name type="scientific">Anaerolinea thermophila</name>
    <dbReference type="NCBI Taxonomy" id="167964"/>
    <lineage>
        <taxon>Bacteria</taxon>
        <taxon>Bacillati</taxon>
        <taxon>Chloroflexota</taxon>
        <taxon>Anaerolineae</taxon>
        <taxon>Anaerolineales</taxon>
        <taxon>Anaerolineaceae</taxon>
        <taxon>Anaerolinea</taxon>
    </lineage>
</organism>
<dbReference type="GO" id="GO:0005524">
    <property type="term" value="F:ATP binding"/>
    <property type="evidence" value="ECO:0007669"/>
    <property type="project" value="UniProtKB-KW"/>
</dbReference>
<keyword evidence="7 10" id="KW-0067">ATP-binding</keyword>
<accession>A0A124FMY6</accession>
<evidence type="ECO:0000256" key="5">
    <source>
        <dbReference type="ARBA" id="ARBA00022741"/>
    </source>
</evidence>
<evidence type="ECO:0000256" key="4">
    <source>
        <dbReference type="ARBA" id="ARBA00022679"/>
    </source>
</evidence>
<dbReference type="Pfam" id="PF00696">
    <property type="entry name" value="AA_kinase"/>
    <property type="match status" value="1"/>
</dbReference>
<dbReference type="Gene3D" id="3.40.1160.10">
    <property type="entry name" value="Acetylglutamate kinase-like"/>
    <property type="match status" value="1"/>
</dbReference>
<name>A0A124FMY6_9CHLR</name>
<feature type="binding site" evidence="10">
    <location>
        <position position="221"/>
    </location>
    <ligand>
        <name>ATP</name>
        <dbReference type="ChEBI" id="CHEBI:30616"/>
    </ligand>
</feature>
<feature type="binding site" evidence="10">
    <location>
        <position position="159"/>
    </location>
    <ligand>
        <name>substrate</name>
    </ligand>
</feature>
<gene>
    <name evidence="13" type="ORF">XD73_0903</name>
</gene>
<evidence type="ECO:0000256" key="1">
    <source>
        <dbReference type="ARBA" id="ARBA00010540"/>
    </source>
</evidence>
<dbReference type="EMBL" id="LGFU01000053">
    <property type="protein sequence ID" value="KUK46223.1"/>
    <property type="molecule type" value="Genomic_DNA"/>
</dbReference>
<dbReference type="NCBIfam" id="NF040647">
    <property type="entry name" value="IPPK_Arch"/>
    <property type="match status" value="1"/>
</dbReference>
<evidence type="ECO:0000259" key="12">
    <source>
        <dbReference type="Pfam" id="PF00696"/>
    </source>
</evidence>
<dbReference type="InterPro" id="IPR036393">
    <property type="entry name" value="AceGlu_kinase-like_sf"/>
</dbReference>
<dbReference type="GO" id="GO:0004349">
    <property type="term" value="F:glutamate 5-kinase activity"/>
    <property type="evidence" value="ECO:0007669"/>
    <property type="project" value="TreeGrafter"/>
</dbReference>
<dbReference type="GO" id="GO:0005829">
    <property type="term" value="C:cytosol"/>
    <property type="evidence" value="ECO:0007669"/>
    <property type="project" value="TreeGrafter"/>
</dbReference>
<evidence type="ECO:0000256" key="11">
    <source>
        <dbReference type="PIRSR" id="PIRSR016496-2"/>
    </source>
</evidence>
<dbReference type="GO" id="GO:0008299">
    <property type="term" value="P:isoprenoid biosynthetic process"/>
    <property type="evidence" value="ECO:0007669"/>
    <property type="project" value="UniProtKB-KW"/>
</dbReference>